<dbReference type="PANTHER" id="PTHR22888">
    <property type="entry name" value="CYTOCHROME C OXIDASE, SUBUNIT II"/>
    <property type="match status" value="1"/>
</dbReference>
<reference evidence="16" key="1">
    <citation type="journal article" date="2019" name="Int. J. Syst. Evol. Microbiol.">
        <title>The Global Catalogue of Microorganisms (GCM) 10K type strain sequencing project: providing services to taxonomists for standard genome sequencing and annotation.</title>
        <authorList>
            <consortium name="The Broad Institute Genomics Platform"/>
            <consortium name="The Broad Institute Genome Sequencing Center for Infectious Disease"/>
            <person name="Wu L."/>
            <person name="Ma J."/>
        </authorList>
    </citation>
    <scope>NUCLEOTIDE SEQUENCE [LARGE SCALE GENOMIC DNA]</scope>
    <source>
        <strain evidence="16">JCM 18326</strain>
    </source>
</reference>
<dbReference type="PRINTS" id="PR01166">
    <property type="entry name" value="CYCOXIDASEII"/>
</dbReference>
<keyword evidence="7 10" id="KW-0249">Electron transport</keyword>
<sequence>MQVLLVITGSILTVAVLGLLYRIITLVGIAKGDSQKRVGTSNKINAFLFPLVLLVGLGATAWYSGIAKEYFLPEASSIHGVKTDELFWLTMSVIGVAFLLTHLLLFFFPLIYQYNEKRKANFYAHNDKLELVWTAIPAMVMTVLVIYGWQLWSDITAPAAEDAVKVEIMGKQFAWELRYPGADKELGAYDVKYVDGINSMGIDFNDAQAMDDFTYREIVIPKGREVELRIRALDVIHSVFMPHFRVKMDAVPGMPTRFKFTPTKTTAEMRAELGNDKFNYELACTEICGKGHFGMRKIIKVVEPAEYESWVAEQTAWSKQNADYMSSTWAEKHAKTKLAKK</sequence>
<evidence type="ECO:0000256" key="5">
    <source>
        <dbReference type="ARBA" id="ARBA00022692"/>
    </source>
</evidence>
<keyword evidence="6" id="KW-1278">Translocase</keyword>
<dbReference type="Pfam" id="PF02790">
    <property type="entry name" value="COX2_TM"/>
    <property type="match status" value="1"/>
</dbReference>
<evidence type="ECO:0000256" key="7">
    <source>
        <dbReference type="ARBA" id="ARBA00022982"/>
    </source>
</evidence>
<dbReference type="PROSITE" id="PS50857">
    <property type="entry name" value="COX2_CUA"/>
    <property type="match status" value="1"/>
</dbReference>
<dbReference type="PROSITE" id="PS50999">
    <property type="entry name" value="COX2_TM"/>
    <property type="match status" value="1"/>
</dbReference>
<comment type="similarity">
    <text evidence="2 10">Belongs to the cytochrome c oxidase subunit 2 family.</text>
</comment>
<dbReference type="InterPro" id="IPR036257">
    <property type="entry name" value="Cyt_c_oxidase_su2_TM_sf"/>
</dbReference>
<evidence type="ECO:0000313" key="16">
    <source>
        <dbReference type="Proteomes" id="UP001500298"/>
    </source>
</evidence>
<feature type="domain" description="Cytochrome oxidase subunit II copper A binding" evidence="13">
    <location>
        <begin position="161"/>
        <end position="313"/>
    </location>
</feature>
<evidence type="ECO:0000256" key="4">
    <source>
        <dbReference type="ARBA" id="ARBA00022660"/>
    </source>
</evidence>
<dbReference type="Gene3D" id="2.60.40.420">
    <property type="entry name" value="Cupredoxins - blue copper proteins"/>
    <property type="match status" value="1"/>
</dbReference>
<comment type="caution">
    <text evidence="15">The sequence shown here is derived from an EMBL/GenBank/DDBJ whole genome shotgun (WGS) entry which is preliminary data.</text>
</comment>
<keyword evidence="8 12" id="KW-1133">Transmembrane helix</keyword>
<dbReference type="InterPro" id="IPR045187">
    <property type="entry name" value="CcO_II"/>
</dbReference>
<dbReference type="EC" id="7.1.1.9" evidence="11"/>
<feature type="transmembrane region" description="Helical" evidence="12">
    <location>
        <begin position="6"/>
        <end position="24"/>
    </location>
</feature>
<evidence type="ECO:0000256" key="2">
    <source>
        <dbReference type="ARBA" id="ARBA00007866"/>
    </source>
</evidence>
<dbReference type="InterPro" id="IPR002429">
    <property type="entry name" value="CcO_II-like_C"/>
</dbReference>
<dbReference type="Gene3D" id="1.10.287.90">
    <property type="match status" value="1"/>
</dbReference>
<evidence type="ECO:0000256" key="9">
    <source>
        <dbReference type="ARBA" id="ARBA00023136"/>
    </source>
</evidence>
<keyword evidence="5 10" id="KW-0812">Transmembrane</keyword>
<keyword evidence="3 10" id="KW-0813">Transport</keyword>
<evidence type="ECO:0000256" key="1">
    <source>
        <dbReference type="ARBA" id="ARBA00004141"/>
    </source>
</evidence>
<proteinExistence type="inferred from homology"/>
<evidence type="ECO:0000256" key="3">
    <source>
        <dbReference type="ARBA" id="ARBA00022448"/>
    </source>
</evidence>
<evidence type="ECO:0000256" key="8">
    <source>
        <dbReference type="ARBA" id="ARBA00022989"/>
    </source>
</evidence>
<keyword evidence="9 12" id="KW-0472">Membrane</keyword>
<feature type="transmembrane region" description="Helical" evidence="12">
    <location>
        <begin position="86"/>
        <end position="111"/>
    </location>
</feature>
<organism evidence="15 16">
    <name type="scientific">Algivirga pacifica</name>
    <dbReference type="NCBI Taxonomy" id="1162670"/>
    <lineage>
        <taxon>Bacteria</taxon>
        <taxon>Pseudomonadati</taxon>
        <taxon>Bacteroidota</taxon>
        <taxon>Cytophagia</taxon>
        <taxon>Cytophagales</taxon>
        <taxon>Flammeovirgaceae</taxon>
        <taxon>Algivirga</taxon>
    </lineage>
</organism>
<keyword evidence="11" id="KW-0186">Copper</keyword>
<evidence type="ECO:0000313" key="15">
    <source>
        <dbReference type="EMBL" id="GAA4846996.1"/>
    </source>
</evidence>
<dbReference type="InterPro" id="IPR008972">
    <property type="entry name" value="Cupredoxin"/>
</dbReference>
<dbReference type="PANTHER" id="PTHR22888:SF9">
    <property type="entry name" value="CYTOCHROME C OXIDASE SUBUNIT 2"/>
    <property type="match status" value="1"/>
</dbReference>
<keyword evidence="4 10" id="KW-0679">Respiratory chain</keyword>
<feature type="domain" description="Cytochrome oxidase subunit II transmembrane region profile" evidence="14">
    <location>
        <begin position="63"/>
        <end position="159"/>
    </location>
</feature>
<keyword evidence="16" id="KW-1185">Reference proteome</keyword>
<name>A0ABP9DI98_9BACT</name>
<feature type="transmembrane region" description="Helical" evidence="12">
    <location>
        <begin position="131"/>
        <end position="152"/>
    </location>
</feature>
<comment type="function">
    <text evidence="11">Subunits I and II form the functional core of the enzyme complex. Electrons originating in cytochrome c are transferred via heme a and Cu(A) to the binuclear center formed by heme a3 and Cu(B).</text>
</comment>
<comment type="catalytic activity">
    <reaction evidence="11">
        <text>4 Fe(II)-[cytochrome c] + O2 + 8 H(+)(in) = 4 Fe(III)-[cytochrome c] + 2 H2O + 4 H(+)(out)</text>
        <dbReference type="Rhea" id="RHEA:11436"/>
        <dbReference type="Rhea" id="RHEA-COMP:10350"/>
        <dbReference type="Rhea" id="RHEA-COMP:14399"/>
        <dbReference type="ChEBI" id="CHEBI:15377"/>
        <dbReference type="ChEBI" id="CHEBI:15378"/>
        <dbReference type="ChEBI" id="CHEBI:15379"/>
        <dbReference type="ChEBI" id="CHEBI:29033"/>
        <dbReference type="ChEBI" id="CHEBI:29034"/>
        <dbReference type="EC" id="7.1.1.9"/>
    </reaction>
</comment>
<keyword evidence="11" id="KW-0479">Metal-binding</keyword>
<comment type="cofactor">
    <cofactor evidence="11">
        <name>Cu cation</name>
        <dbReference type="ChEBI" id="CHEBI:23378"/>
    </cofactor>
    <text evidence="11">Binds a copper A center.</text>
</comment>
<accession>A0ABP9DI98</accession>
<comment type="subcellular location">
    <subcellularLocation>
        <location evidence="10">Cell membrane</location>
        <topology evidence="10">Multi-pass membrane protein</topology>
    </subcellularLocation>
    <subcellularLocation>
        <location evidence="1">Membrane</location>
        <topology evidence="1">Multi-pass membrane protein</topology>
    </subcellularLocation>
</comment>
<dbReference type="Proteomes" id="UP001500298">
    <property type="component" value="Unassembled WGS sequence"/>
</dbReference>
<dbReference type="EMBL" id="BAABJX010000055">
    <property type="protein sequence ID" value="GAA4846996.1"/>
    <property type="molecule type" value="Genomic_DNA"/>
</dbReference>
<dbReference type="SUPFAM" id="SSF49503">
    <property type="entry name" value="Cupredoxins"/>
    <property type="match status" value="1"/>
</dbReference>
<evidence type="ECO:0000256" key="11">
    <source>
        <dbReference type="RuleBase" id="RU004024"/>
    </source>
</evidence>
<evidence type="ECO:0000259" key="13">
    <source>
        <dbReference type="PROSITE" id="PS50857"/>
    </source>
</evidence>
<protein>
    <recommendedName>
        <fullName evidence="11">Cytochrome c oxidase subunit 2</fullName>
        <ecNumber evidence="11">7.1.1.9</ecNumber>
    </recommendedName>
</protein>
<feature type="transmembrane region" description="Helical" evidence="12">
    <location>
        <begin position="44"/>
        <end position="66"/>
    </location>
</feature>
<evidence type="ECO:0000256" key="12">
    <source>
        <dbReference type="SAM" id="Phobius"/>
    </source>
</evidence>
<evidence type="ECO:0000259" key="14">
    <source>
        <dbReference type="PROSITE" id="PS50999"/>
    </source>
</evidence>
<dbReference type="SUPFAM" id="SSF81464">
    <property type="entry name" value="Cytochrome c oxidase subunit II-like, transmembrane region"/>
    <property type="match status" value="1"/>
</dbReference>
<evidence type="ECO:0000256" key="6">
    <source>
        <dbReference type="ARBA" id="ARBA00022967"/>
    </source>
</evidence>
<evidence type="ECO:0000256" key="10">
    <source>
        <dbReference type="RuleBase" id="RU000456"/>
    </source>
</evidence>
<dbReference type="RefSeq" id="WP_345374092.1">
    <property type="nucleotide sequence ID" value="NZ_BAABJX010000055.1"/>
</dbReference>
<dbReference type="Pfam" id="PF00116">
    <property type="entry name" value="COX2"/>
    <property type="match status" value="1"/>
</dbReference>
<gene>
    <name evidence="15" type="ORF">GCM10023331_34640</name>
</gene>
<dbReference type="InterPro" id="IPR011759">
    <property type="entry name" value="Cyt_c_oxidase_su2_TM_dom"/>
</dbReference>